<dbReference type="Pfam" id="PF05698">
    <property type="entry name" value="Trigger_C"/>
    <property type="match status" value="1"/>
</dbReference>
<dbReference type="InterPro" id="IPR001179">
    <property type="entry name" value="PPIase_FKBP_dom"/>
</dbReference>
<dbReference type="Pfam" id="PF00254">
    <property type="entry name" value="FKBP_C"/>
    <property type="match status" value="1"/>
</dbReference>
<comment type="caution">
    <text evidence="16">The sequence shown here is derived from an EMBL/GenBank/DDBJ whole genome shotgun (WGS) entry which is preliminary data.</text>
</comment>
<accession>A0A3N3ZU24</accession>
<feature type="domain" description="Trigger factor ribosome-binding bacterial" evidence="14">
    <location>
        <begin position="1"/>
        <end position="149"/>
    </location>
</feature>
<dbReference type="HAMAP" id="MF_00303">
    <property type="entry name" value="Trigger_factor_Tig"/>
    <property type="match status" value="1"/>
</dbReference>
<dbReference type="SUPFAM" id="SSF109998">
    <property type="entry name" value="Triger factor/SurA peptide-binding domain-like"/>
    <property type="match status" value="1"/>
</dbReference>
<dbReference type="PANTHER" id="PTHR30560:SF3">
    <property type="entry name" value="TRIGGER FACTOR-LIKE PROTEIN TIG, CHLOROPLASTIC"/>
    <property type="match status" value="1"/>
</dbReference>
<evidence type="ECO:0000256" key="8">
    <source>
        <dbReference type="ARBA" id="ARBA00023235"/>
    </source>
</evidence>
<dbReference type="Pfam" id="PF05697">
    <property type="entry name" value="Trigger_N"/>
    <property type="match status" value="1"/>
</dbReference>
<keyword evidence="17" id="KW-1185">Reference proteome</keyword>
<dbReference type="GO" id="GO:0051301">
    <property type="term" value="P:cell division"/>
    <property type="evidence" value="ECO:0007669"/>
    <property type="project" value="UniProtKB-KW"/>
</dbReference>
<keyword evidence="9 11" id="KW-0131">Cell cycle</keyword>
<keyword evidence="11" id="KW-0963">Cytoplasm</keyword>
<keyword evidence="8 11" id="KW-0413">Isomerase</keyword>
<evidence type="ECO:0000259" key="13">
    <source>
        <dbReference type="Pfam" id="PF00254"/>
    </source>
</evidence>
<comment type="catalytic activity">
    <reaction evidence="1 11">
        <text>[protein]-peptidylproline (omega=180) = [protein]-peptidylproline (omega=0)</text>
        <dbReference type="Rhea" id="RHEA:16237"/>
        <dbReference type="Rhea" id="RHEA-COMP:10747"/>
        <dbReference type="Rhea" id="RHEA-COMP:10748"/>
        <dbReference type="ChEBI" id="CHEBI:83833"/>
        <dbReference type="ChEBI" id="CHEBI:83834"/>
        <dbReference type="EC" id="5.2.1.8"/>
    </reaction>
</comment>
<dbReference type="GO" id="GO:0044183">
    <property type="term" value="F:protein folding chaperone"/>
    <property type="evidence" value="ECO:0007669"/>
    <property type="project" value="TreeGrafter"/>
</dbReference>
<dbReference type="EMBL" id="RKMF01000002">
    <property type="protein sequence ID" value="ROZ64590.1"/>
    <property type="molecule type" value="Genomic_DNA"/>
</dbReference>
<evidence type="ECO:0000256" key="2">
    <source>
        <dbReference type="ARBA" id="ARBA00005464"/>
    </source>
</evidence>
<dbReference type="InterPro" id="IPR027304">
    <property type="entry name" value="Trigger_fact/SurA_dom_sf"/>
</dbReference>
<dbReference type="InterPro" id="IPR008881">
    <property type="entry name" value="Trigger_fac_ribosome-bd_bac"/>
</dbReference>
<dbReference type="PIRSF" id="PIRSF003095">
    <property type="entry name" value="Trigger_factor"/>
    <property type="match status" value="1"/>
</dbReference>
<dbReference type="GO" id="GO:0051083">
    <property type="term" value="P:'de novo' cotranslational protein folding"/>
    <property type="evidence" value="ECO:0007669"/>
    <property type="project" value="TreeGrafter"/>
</dbReference>
<comment type="domain">
    <text evidence="11">Consists of 3 domains; the N-terminus binds the ribosome, the middle domain has PPIase activity, while the C-terminus has intrinsic chaperone activity on its own.</text>
</comment>
<dbReference type="Gene3D" id="3.30.70.1050">
    <property type="entry name" value="Trigger factor ribosome-binding domain"/>
    <property type="match status" value="1"/>
</dbReference>
<keyword evidence="6 11" id="KW-0697">Rotamase</keyword>
<dbReference type="OrthoDB" id="9767721at2"/>
<feature type="compositionally biased region" description="Acidic residues" evidence="12">
    <location>
        <begin position="432"/>
        <end position="447"/>
    </location>
</feature>
<keyword evidence="5 11" id="KW-0132">Cell division</keyword>
<evidence type="ECO:0000256" key="1">
    <source>
        <dbReference type="ARBA" id="ARBA00000971"/>
    </source>
</evidence>
<dbReference type="InterPro" id="IPR037041">
    <property type="entry name" value="Trigger_fac_C_sf"/>
</dbReference>
<dbReference type="GO" id="GO:0015031">
    <property type="term" value="P:protein transport"/>
    <property type="evidence" value="ECO:0007669"/>
    <property type="project" value="UniProtKB-UniRule"/>
</dbReference>
<comment type="function">
    <text evidence="11">Involved in protein export. Acts as a chaperone by maintaining the newly synthesized protein in an open conformation. Functions as a peptidyl-prolyl cis-trans isomerase.</text>
</comment>
<proteinExistence type="inferred from homology"/>
<organism evidence="16 17">
    <name type="scientific">Kocuria soli</name>
    <dbReference type="NCBI Taxonomy" id="2485125"/>
    <lineage>
        <taxon>Bacteria</taxon>
        <taxon>Bacillati</taxon>
        <taxon>Actinomycetota</taxon>
        <taxon>Actinomycetes</taxon>
        <taxon>Micrococcales</taxon>
        <taxon>Micrococcaceae</taxon>
        <taxon>Kocuria</taxon>
    </lineage>
</organism>
<evidence type="ECO:0000256" key="4">
    <source>
        <dbReference type="ARBA" id="ARBA00016902"/>
    </source>
</evidence>
<dbReference type="RefSeq" id="WP_123823797.1">
    <property type="nucleotide sequence ID" value="NZ_RKMF01000002.1"/>
</dbReference>
<reference evidence="16 17" key="1">
    <citation type="submission" date="2018-10" db="EMBL/GenBank/DDBJ databases">
        <title>Kocuria sp. M5W7-7, whole genome shotgun sequence.</title>
        <authorList>
            <person name="Tuo L."/>
        </authorList>
    </citation>
    <scope>NUCLEOTIDE SEQUENCE [LARGE SCALE GENOMIC DNA]</scope>
    <source>
        <strain evidence="16 17">M5W7-7</strain>
    </source>
</reference>
<dbReference type="InterPro" id="IPR008880">
    <property type="entry name" value="Trigger_fac_C"/>
</dbReference>
<dbReference type="AlphaFoldDB" id="A0A3N3ZU24"/>
<evidence type="ECO:0000256" key="9">
    <source>
        <dbReference type="ARBA" id="ARBA00023306"/>
    </source>
</evidence>
<evidence type="ECO:0000256" key="12">
    <source>
        <dbReference type="SAM" id="MobiDB-lite"/>
    </source>
</evidence>
<dbReference type="InterPro" id="IPR005215">
    <property type="entry name" value="Trig_fac"/>
</dbReference>
<dbReference type="Gene3D" id="1.10.3120.10">
    <property type="entry name" value="Trigger factor, C-terminal domain"/>
    <property type="match status" value="1"/>
</dbReference>
<dbReference type="EC" id="5.2.1.8" evidence="3 11"/>
<evidence type="ECO:0000256" key="6">
    <source>
        <dbReference type="ARBA" id="ARBA00023110"/>
    </source>
</evidence>
<dbReference type="Gene3D" id="3.10.50.40">
    <property type="match status" value="1"/>
</dbReference>
<feature type="domain" description="Trigger factor C-terminal" evidence="15">
    <location>
        <begin position="260"/>
        <end position="407"/>
    </location>
</feature>
<name>A0A3N3ZU24_9MICC</name>
<dbReference type="GO" id="GO:0003755">
    <property type="term" value="F:peptidyl-prolyl cis-trans isomerase activity"/>
    <property type="evidence" value="ECO:0007669"/>
    <property type="project" value="UniProtKB-UniRule"/>
</dbReference>
<feature type="region of interest" description="Disordered" evidence="12">
    <location>
        <begin position="427"/>
        <end position="447"/>
    </location>
</feature>
<evidence type="ECO:0000256" key="7">
    <source>
        <dbReference type="ARBA" id="ARBA00023186"/>
    </source>
</evidence>
<dbReference type="InterPro" id="IPR046357">
    <property type="entry name" value="PPIase_dom_sf"/>
</dbReference>
<evidence type="ECO:0000256" key="11">
    <source>
        <dbReference type="HAMAP-Rule" id="MF_00303"/>
    </source>
</evidence>
<dbReference type="PANTHER" id="PTHR30560">
    <property type="entry name" value="TRIGGER FACTOR CHAPERONE AND PEPTIDYL-PROLYL CIS/TRANS ISOMERASE"/>
    <property type="match status" value="1"/>
</dbReference>
<comment type="subcellular location">
    <subcellularLocation>
        <location evidence="11">Cytoplasm</location>
    </subcellularLocation>
    <text evidence="11">About half TF is bound to the ribosome near the polypeptide exit tunnel while the other half is free in the cytoplasm.</text>
</comment>
<dbReference type="GO" id="GO:0043335">
    <property type="term" value="P:protein unfolding"/>
    <property type="evidence" value="ECO:0007669"/>
    <property type="project" value="TreeGrafter"/>
</dbReference>
<sequence>MQSTVENVSPTQAKIDLEIPFEDLKPFVDRTFKSLANQIQVPGFRAGKVPAKLIEQRVGYDFVVENALNEAMDTFFQQALAEHDLTPIAQPKLEVSQQPSAEDREAATKAFIEVTVRPEIELPEYKGLKVEVEARNGGDADETEALDELRGRFGTLKSVDRPAAEGDFVSLDLQALIDDEEVDAANDLSYEVGSGTMLEGMDEAVTGLSADEDATFVTKLAGGEHSGEEATVKVKVTAVKERELPEADDEFAQLASEFDTIEELRADLKKQAADSVVVEQGIEARDKVLDQLVGLVDVEVPDVVLQEQIDQHFNNPNADADHDTPEHRAEVEENAKNAFRNEIVLDAVADKEELGVEQSELIDYIISTSQQYGMDPNQFAQMLDGSGQAGMMVGEVRRRKALAKVLEYAEVVDTDGNAVDLSSFVTPAGAEEATEAEAVEETEATEK</sequence>
<keyword evidence="7 11" id="KW-0143">Chaperone</keyword>
<dbReference type="InterPro" id="IPR036611">
    <property type="entry name" value="Trigger_fac_ribosome-bd_sf"/>
</dbReference>
<dbReference type="SUPFAM" id="SSF54534">
    <property type="entry name" value="FKBP-like"/>
    <property type="match status" value="1"/>
</dbReference>
<evidence type="ECO:0000259" key="14">
    <source>
        <dbReference type="Pfam" id="PF05697"/>
    </source>
</evidence>
<dbReference type="Proteomes" id="UP000270616">
    <property type="component" value="Unassembled WGS sequence"/>
</dbReference>
<evidence type="ECO:0000256" key="5">
    <source>
        <dbReference type="ARBA" id="ARBA00022618"/>
    </source>
</evidence>
<protein>
    <recommendedName>
        <fullName evidence="4 11">Trigger factor</fullName>
        <shortName evidence="11">TF</shortName>
        <ecNumber evidence="3 11">5.2.1.8</ecNumber>
    </recommendedName>
    <alternativeName>
        <fullName evidence="10 11">PPIase</fullName>
    </alternativeName>
</protein>
<evidence type="ECO:0000256" key="10">
    <source>
        <dbReference type="ARBA" id="ARBA00029986"/>
    </source>
</evidence>
<comment type="similarity">
    <text evidence="2 11">Belongs to the FKBP-type PPIase family. Tig subfamily.</text>
</comment>
<evidence type="ECO:0000259" key="15">
    <source>
        <dbReference type="Pfam" id="PF05698"/>
    </source>
</evidence>
<evidence type="ECO:0000313" key="17">
    <source>
        <dbReference type="Proteomes" id="UP000270616"/>
    </source>
</evidence>
<evidence type="ECO:0000313" key="16">
    <source>
        <dbReference type="EMBL" id="ROZ64590.1"/>
    </source>
</evidence>
<evidence type="ECO:0000256" key="3">
    <source>
        <dbReference type="ARBA" id="ARBA00013194"/>
    </source>
</evidence>
<dbReference type="NCBIfam" id="TIGR00115">
    <property type="entry name" value="tig"/>
    <property type="match status" value="1"/>
</dbReference>
<dbReference type="GO" id="GO:0043022">
    <property type="term" value="F:ribosome binding"/>
    <property type="evidence" value="ECO:0007669"/>
    <property type="project" value="TreeGrafter"/>
</dbReference>
<dbReference type="SUPFAM" id="SSF102735">
    <property type="entry name" value="Trigger factor ribosome-binding domain"/>
    <property type="match status" value="1"/>
</dbReference>
<dbReference type="GO" id="GO:0005737">
    <property type="term" value="C:cytoplasm"/>
    <property type="evidence" value="ECO:0007669"/>
    <property type="project" value="UniProtKB-SubCell"/>
</dbReference>
<gene>
    <name evidence="11" type="primary">tig</name>
    <name evidence="16" type="ORF">EDL96_01670</name>
</gene>
<feature type="domain" description="PPIase FKBP-type" evidence="13">
    <location>
        <begin position="161"/>
        <end position="218"/>
    </location>
</feature>